<name>A0ACB9ZL47_CATRO</name>
<accession>A0ACB9ZL47</accession>
<evidence type="ECO:0000313" key="1">
    <source>
        <dbReference type="EMBL" id="KAI5647652.1"/>
    </source>
</evidence>
<organism evidence="1 2">
    <name type="scientific">Catharanthus roseus</name>
    <name type="common">Madagascar periwinkle</name>
    <name type="synonym">Vinca rosea</name>
    <dbReference type="NCBI Taxonomy" id="4058"/>
    <lineage>
        <taxon>Eukaryota</taxon>
        <taxon>Viridiplantae</taxon>
        <taxon>Streptophyta</taxon>
        <taxon>Embryophyta</taxon>
        <taxon>Tracheophyta</taxon>
        <taxon>Spermatophyta</taxon>
        <taxon>Magnoliopsida</taxon>
        <taxon>eudicotyledons</taxon>
        <taxon>Gunneridae</taxon>
        <taxon>Pentapetalae</taxon>
        <taxon>asterids</taxon>
        <taxon>lamiids</taxon>
        <taxon>Gentianales</taxon>
        <taxon>Apocynaceae</taxon>
        <taxon>Rauvolfioideae</taxon>
        <taxon>Vinceae</taxon>
        <taxon>Catharanthinae</taxon>
        <taxon>Catharanthus</taxon>
    </lineage>
</organism>
<gene>
    <name evidence="1" type="ORF">M9H77_33657</name>
</gene>
<evidence type="ECO:0000313" key="2">
    <source>
        <dbReference type="Proteomes" id="UP001060085"/>
    </source>
</evidence>
<sequence length="215" mass="24784">MKIVMTTKKKSCFLTARLLKNRKLQIKVNVAATAINNNSSLKKEPENQQVLEKKNKKTEITSAIAMNIGLKERKDNNDSLQINRDQSCNKKLKCLCRFLKDLSKKNVTLKGAQKDFPLFGARAILKLKEEEEADDEDDFDAERVVLLEKKRQLDKQREASRIALEEMRRKAELEVEDNFKTMTDFDMLINSCSSSGWDKENISNNSGLKLQNLLW</sequence>
<dbReference type="EMBL" id="CM044708">
    <property type="protein sequence ID" value="KAI5647652.1"/>
    <property type="molecule type" value="Genomic_DNA"/>
</dbReference>
<reference evidence="2" key="1">
    <citation type="journal article" date="2023" name="Nat. Plants">
        <title>Single-cell RNA sequencing provides a high-resolution roadmap for understanding the multicellular compartmentation of specialized metabolism.</title>
        <authorList>
            <person name="Sun S."/>
            <person name="Shen X."/>
            <person name="Li Y."/>
            <person name="Li Y."/>
            <person name="Wang S."/>
            <person name="Li R."/>
            <person name="Zhang H."/>
            <person name="Shen G."/>
            <person name="Guo B."/>
            <person name="Wei J."/>
            <person name="Xu J."/>
            <person name="St-Pierre B."/>
            <person name="Chen S."/>
            <person name="Sun C."/>
        </authorList>
    </citation>
    <scope>NUCLEOTIDE SEQUENCE [LARGE SCALE GENOMIC DNA]</scope>
</reference>
<comment type="caution">
    <text evidence="1">The sequence shown here is derived from an EMBL/GenBank/DDBJ whole genome shotgun (WGS) entry which is preliminary data.</text>
</comment>
<dbReference type="Proteomes" id="UP001060085">
    <property type="component" value="Linkage Group LG08"/>
</dbReference>
<proteinExistence type="predicted"/>
<keyword evidence="2" id="KW-1185">Reference proteome</keyword>
<protein>
    <submittedName>
        <fullName evidence="1">Uncharacterized protein</fullName>
    </submittedName>
</protein>